<feature type="transmembrane region" description="Helical" evidence="6">
    <location>
        <begin position="73"/>
        <end position="98"/>
    </location>
</feature>
<dbReference type="GO" id="GO:0005783">
    <property type="term" value="C:endoplasmic reticulum"/>
    <property type="evidence" value="ECO:0007669"/>
    <property type="project" value="TreeGrafter"/>
</dbReference>
<name>A0AAV9NMR3_9EURO</name>
<keyword evidence="2 6" id="KW-0812">Transmembrane</keyword>
<keyword evidence="8" id="KW-1185">Reference proteome</keyword>
<dbReference type="PANTHER" id="PTHR31794">
    <property type="entry name" value="AUXIN EFFLUX TRANSPORTER FAMILY PROTEIN (EUROFUNG)"/>
    <property type="match status" value="1"/>
</dbReference>
<feature type="transmembrane region" description="Helical" evidence="6">
    <location>
        <begin position="346"/>
        <end position="373"/>
    </location>
</feature>
<protein>
    <recommendedName>
        <fullName evidence="9">Auxin efflux carrier</fullName>
    </recommendedName>
</protein>
<dbReference type="EMBL" id="JAVRRD010000003">
    <property type="protein sequence ID" value="KAK5061538.1"/>
    <property type="molecule type" value="Genomic_DNA"/>
</dbReference>
<organism evidence="7 8">
    <name type="scientific">Exophiala bonariae</name>
    <dbReference type="NCBI Taxonomy" id="1690606"/>
    <lineage>
        <taxon>Eukaryota</taxon>
        <taxon>Fungi</taxon>
        <taxon>Dikarya</taxon>
        <taxon>Ascomycota</taxon>
        <taxon>Pezizomycotina</taxon>
        <taxon>Eurotiomycetes</taxon>
        <taxon>Chaetothyriomycetidae</taxon>
        <taxon>Chaetothyriales</taxon>
        <taxon>Herpotrichiellaceae</taxon>
        <taxon>Exophiala</taxon>
    </lineage>
</organism>
<keyword evidence="4 6" id="KW-0472">Membrane</keyword>
<evidence type="ECO:0000256" key="1">
    <source>
        <dbReference type="ARBA" id="ARBA00004141"/>
    </source>
</evidence>
<keyword evidence="3 6" id="KW-1133">Transmembrane helix</keyword>
<reference evidence="7 8" key="1">
    <citation type="submission" date="2023-08" db="EMBL/GenBank/DDBJ databases">
        <title>Black Yeasts Isolated from many extreme environments.</title>
        <authorList>
            <person name="Coleine C."/>
            <person name="Stajich J.E."/>
            <person name="Selbmann L."/>
        </authorList>
    </citation>
    <scope>NUCLEOTIDE SEQUENCE [LARGE SCALE GENOMIC DNA]</scope>
    <source>
        <strain evidence="7 8">CCFEE 5792</strain>
    </source>
</reference>
<feature type="transmembrane region" description="Helical" evidence="6">
    <location>
        <begin position="12"/>
        <end position="35"/>
    </location>
</feature>
<dbReference type="GO" id="GO:0016020">
    <property type="term" value="C:membrane"/>
    <property type="evidence" value="ECO:0007669"/>
    <property type="project" value="UniProtKB-SubCell"/>
</dbReference>
<dbReference type="GO" id="GO:0055085">
    <property type="term" value="P:transmembrane transport"/>
    <property type="evidence" value="ECO:0007669"/>
    <property type="project" value="InterPro"/>
</dbReference>
<evidence type="ECO:0000256" key="2">
    <source>
        <dbReference type="ARBA" id="ARBA00022692"/>
    </source>
</evidence>
<dbReference type="RefSeq" id="XP_064710635.1">
    <property type="nucleotide sequence ID" value="XM_064851632.1"/>
</dbReference>
<dbReference type="AlphaFoldDB" id="A0AAV9NMR3"/>
<evidence type="ECO:0008006" key="9">
    <source>
        <dbReference type="Google" id="ProtNLM"/>
    </source>
</evidence>
<evidence type="ECO:0000256" key="6">
    <source>
        <dbReference type="SAM" id="Phobius"/>
    </source>
</evidence>
<evidence type="ECO:0000313" key="8">
    <source>
        <dbReference type="Proteomes" id="UP001358417"/>
    </source>
</evidence>
<feature type="transmembrane region" description="Helical" evidence="6">
    <location>
        <begin position="261"/>
        <end position="286"/>
    </location>
</feature>
<feature type="region of interest" description="Disordered" evidence="5">
    <location>
        <begin position="177"/>
        <end position="204"/>
    </location>
</feature>
<evidence type="ECO:0000256" key="3">
    <source>
        <dbReference type="ARBA" id="ARBA00022989"/>
    </source>
</evidence>
<gene>
    <name evidence="7" type="ORF">LTR84_008082</name>
</gene>
<proteinExistence type="predicted"/>
<sequence>MAPTGLLDSFLAAVQASLSVLLVIFYGGVAAHLNLLSPANTKAISKICVRMFLPALLIVQIGSELHAGAAQRYLIIFIWAIVCHLISFFIGIFAHLVLGMPDWTTVALMFNNTTSYPLLLVAALNDTGILKSLITTDETTRAAVERAKSYFLVFATVSSCLTFAVGPRLIDSEHAAEEFKDHDSESDDDLDDPSSQSRVNEETGLLNDRPSTVQFADPFAQNSFFPSSRKQSQVRAQPVQNRRASIVPRKHWIRLGPRAKWWLLFISDFFNAPLLGAAIGTVIGLVPSLHRAFFNSTYEGGIFTAWFTSSLKSIGGLFVPLPVVVAGVSLYTSWNEARRSSENRKLPWVTVTFILAVRFILWPIASIAFIYALASRTDILGEDPMLWFTMMLMPTGPPAMKLITLIQVSDAEDEDEKNIAELLTVSTALPVVTRRALN</sequence>
<dbReference type="GeneID" id="89976247"/>
<dbReference type="Proteomes" id="UP001358417">
    <property type="component" value="Unassembled WGS sequence"/>
</dbReference>
<comment type="subcellular location">
    <subcellularLocation>
        <location evidence="1">Membrane</location>
        <topology evidence="1">Multi-pass membrane protein</topology>
    </subcellularLocation>
</comment>
<dbReference type="InterPro" id="IPR004776">
    <property type="entry name" value="Mem_transp_PIN-like"/>
</dbReference>
<dbReference type="PANTHER" id="PTHR31794:SF4">
    <property type="entry name" value="AUXIN EFFLUX TRANSPORTER FAMILY PROTEIN (EUROFUNG)"/>
    <property type="match status" value="1"/>
</dbReference>
<evidence type="ECO:0000256" key="5">
    <source>
        <dbReference type="SAM" id="MobiDB-lite"/>
    </source>
</evidence>
<accession>A0AAV9NMR3</accession>
<comment type="caution">
    <text evidence="7">The sequence shown here is derived from an EMBL/GenBank/DDBJ whole genome shotgun (WGS) entry which is preliminary data.</text>
</comment>
<feature type="transmembrane region" description="Helical" evidence="6">
    <location>
        <begin position="314"/>
        <end position="334"/>
    </location>
</feature>
<evidence type="ECO:0000256" key="4">
    <source>
        <dbReference type="ARBA" id="ARBA00023136"/>
    </source>
</evidence>
<evidence type="ECO:0000313" key="7">
    <source>
        <dbReference type="EMBL" id="KAK5061538.1"/>
    </source>
</evidence>
<dbReference type="Pfam" id="PF03547">
    <property type="entry name" value="Mem_trans"/>
    <property type="match status" value="1"/>
</dbReference>